<feature type="transmembrane region" description="Helical" evidence="1">
    <location>
        <begin position="68"/>
        <end position="87"/>
    </location>
</feature>
<proteinExistence type="predicted"/>
<dbReference type="InterPro" id="IPR055568">
    <property type="entry name" value="DUF7144"/>
</dbReference>
<keyword evidence="1" id="KW-1133">Transmembrane helix</keyword>
<feature type="domain" description="DUF7144" evidence="2">
    <location>
        <begin position="25"/>
        <end position="136"/>
    </location>
</feature>
<dbReference type="RefSeq" id="WP_364588583.1">
    <property type="nucleotide sequence ID" value="NZ_JBFAQK010000004.1"/>
</dbReference>
<comment type="caution">
    <text evidence="3">The sequence shown here is derived from an EMBL/GenBank/DDBJ whole genome shotgun (WGS) entry which is preliminary data.</text>
</comment>
<evidence type="ECO:0000256" key="1">
    <source>
        <dbReference type="SAM" id="Phobius"/>
    </source>
</evidence>
<dbReference type="Proteomes" id="UP001552521">
    <property type="component" value="Unassembled WGS sequence"/>
</dbReference>
<protein>
    <recommendedName>
        <fullName evidence="2">DUF7144 domain-containing protein</fullName>
    </recommendedName>
</protein>
<accession>A0ABV3HPD4</accession>
<keyword evidence="4" id="KW-1185">Reference proteome</keyword>
<dbReference type="EMBL" id="JBFAQK010000004">
    <property type="protein sequence ID" value="MEV4680197.1"/>
    <property type="molecule type" value="Genomic_DNA"/>
</dbReference>
<sequence>MSSSTRSTRTTSRGGGGSAWVTGGTMFAGVLMLMEGFLNILSGIAAIAEDDVYTRVGDYVFKFDLTTWGWIHLIVGILVAVTGGGILQGAAWARGLGVGLAVLVVVLQFMWLPYQPIWAVVSIAIAVFVIWALTSDHGRGPDRDRTSAH</sequence>
<gene>
    <name evidence="3" type="ORF">AB0K36_05330</name>
</gene>
<keyword evidence="1" id="KW-0812">Transmembrane</keyword>
<evidence type="ECO:0000259" key="2">
    <source>
        <dbReference type="Pfam" id="PF23636"/>
    </source>
</evidence>
<feature type="transmembrane region" description="Helical" evidence="1">
    <location>
        <begin position="92"/>
        <end position="111"/>
    </location>
</feature>
<feature type="transmembrane region" description="Helical" evidence="1">
    <location>
        <begin position="20"/>
        <end position="48"/>
    </location>
</feature>
<name>A0ABV3HPD4_9ACTN</name>
<dbReference type="Pfam" id="PF23636">
    <property type="entry name" value="DUF7144"/>
    <property type="match status" value="1"/>
</dbReference>
<reference evidence="3 4" key="1">
    <citation type="submission" date="2024-06" db="EMBL/GenBank/DDBJ databases">
        <title>The Natural Products Discovery Center: Release of the First 8490 Sequenced Strains for Exploring Actinobacteria Biosynthetic Diversity.</title>
        <authorList>
            <person name="Kalkreuter E."/>
            <person name="Kautsar S.A."/>
            <person name="Yang D."/>
            <person name="Bader C.D."/>
            <person name="Teijaro C.N."/>
            <person name="Fluegel L."/>
            <person name="Davis C.M."/>
            <person name="Simpson J.R."/>
            <person name="Lauterbach L."/>
            <person name="Steele A.D."/>
            <person name="Gui C."/>
            <person name="Meng S."/>
            <person name="Li G."/>
            <person name="Viehrig K."/>
            <person name="Ye F."/>
            <person name="Su P."/>
            <person name="Kiefer A.F."/>
            <person name="Nichols A."/>
            <person name="Cepeda A.J."/>
            <person name="Yan W."/>
            <person name="Fan B."/>
            <person name="Jiang Y."/>
            <person name="Adhikari A."/>
            <person name="Zheng C.-J."/>
            <person name="Schuster L."/>
            <person name="Cowan T.M."/>
            <person name="Smanski M.J."/>
            <person name="Chevrette M.G."/>
            <person name="De Carvalho L.P.S."/>
            <person name="Shen B."/>
        </authorList>
    </citation>
    <scope>NUCLEOTIDE SEQUENCE [LARGE SCALE GENOMIC DNA]</scope>
    <source>
        <strain evidence="3 4">NPDC049344</strain>
    </source>
</reference>
<keyword evidence="1" id="KW-0472">Membrane</keyword>
<evidence type="ECO:0000313" key="3">
    <source>
        <dbReference type="EMBL" id="MEV4680197.1"/>
    </source>
</evidence>
<feature type="transmembrane region" description="Helical" evidence="1">
    <location>
        <begin position="117"/>
        <end position="134"/>
    </location>
</feature>
<organism evidence="3 4">
    <name type="scientific">Streptomyces kurssanovii</name>
    <dbReference type="NCBI Taxonomy" id="67312"/>
    <lineage>
        <taxon>Bacteria</taxon>
        <taxon>Bacillati</taxon>
        <taxon>Actinomycetota</taxon>
        <taxon>Actinomycetes</taxon>
        <taxon>Kitasatosporales</taxon>
        <taxon>Streptomycetaceae</taxon>
        <taxon>Streptomyces</taxon>
    </lineage>
</organism>
<evidence type="ECO:0000313" key="4">
    <source>
        <dbReference type="Proteomes" id="UP001552521"/>
    </source>
</evidence>